<evidence type="ECO:0000256" key="2">
    <source>
        <dbReference type="ARBA" id="ARBA00022777"/>
    </source>
</evidence>
<dbReference type="InterPro" id="IPR001789">
    <property type="entry name" value="Sig_transdc_resp-reg_receiver"/>
</dbReference>
<evidence type="ECO:0000313" key="7">
    <source>
        <dbReference type="Proteomes" id="UP000185860"/>
    </source>
</evidence>
<dbReference type="GO" id="GO:1902201">
    <property type="term" value="P:negative regulation of bacterial-type flagellum-dependent cell motility"/>
    <property type="evidence" value="ECO:0007669"/>
    <property type="project" value="TreeGrafter"/>
</dbReference>
<dbReference type="Pfam" id="PF00990">
    <property type="entry name" value="GGDEF"/>
    <property type="match status" value="1"/>
</dbReference>
<dbReference type="Gene3D" id="3.30.450.40">
    <property type="match status" value="1"/>
</dbReference>
<dbReference type="SUPFAM" id="SSF52172">
    <property type="entry name" value="CheY-like"/>
    <property type="match status" value="1"/>
</dbReference>
<dbReference type="InterPro" id="IPR050469">
    <property type="entry name" value="Diguanylate_Cyclase"/>
</dbReference>
<protein>
    <submittedName>
        <fullName evidence="6">Diguanylate cyclase</fullName>
    </submittedName>
</protein>
<dbReference type="InterPro" id="IPR029016">
    <property type="entry name" value="GAF-like_dom_sf"/>
</dbReference>
<dbReference type="GO" id="GO:0000160">
    <property type="term" value="P:phosphorelay signal transduction system"/>
    <property type="evidence" value="ECO:0007669"/>
    <property type="project" value="InterPro"/>
</dbReference>
<dbReference type="Gene3D" id="3.40.50.2300">
    <property type="match status" value="1"/>
</dbReference>
<dbReference type="FunFam" id="3.30.70.270:FF:000001">
    <property type="entry name" value="Diguanylate cyclase domain protein"/>
    <property type="match status" value="1"/>
</dbReference>
<dbReference type="Gene3D" id="3.30.70.270">
    <property type="match status" value="1"/>
</dbReference>
<evidence type="ECO:0000259" key="5">
    <source>
        <dbReference type="PROSITE" id="PS50887"/>
    </source>
</evidence>
<evidence type="ECO:0000313" key="6">
    <source>
        <dbReference type="EMBL" id="OKH40566.1"/>
    </source>
</evidence>
<dbReference type="SUPFAM" id="SSF55073">
    <property type="entry name" value="Nucleotide cyclase"/>
    <property type="match status" value="1"/>
</dbReference>
<dbReference type="GO" id="GO:0016301">
    <property type="term" value="F:kinase activity"/>
    <property type="evidence" value="ECO:0007669"/>
    <property type="project" value="UniProtKB-KW"/>
</dbReference>
<dbReference type="CDD" id="cd01949">
    <property type="entry name" value="GGDEF"/>
    <property type="match status" value="1"/>
</dbReference>
<evidence type="ECO:0000256" key="1">
    <source>
        <dbReference type="ARBA" id="ARBA00022679"/>
    </source>
</evidence>
<dbReference type="SMART" id="SM00267">
    <property type="entry name" value="GGDEF"/>
    <property type="match status" value="1"/>
</dbReference>
<comment type="caution">
    <text evidence="6">The sequence shown here is derived from an EMBL/GenBank/DDBJ whole genome shotgun (WGS) entry which is preliminary data.</text>
</comment>
<keyword evidence="3" id="KW-0597">Phosphoprotein</keyword>
<dbReference type="RefSeq" id="WP_073591947.1">
    <property type="nucleotide sequence ID" value="NZ_MRCE01000002.1"/>
</dbReference>
<dbReference type="GO" id="GO:0043709">
    <property type="term" value="P:cell adhesion involved in single-species biofilm formation"/>
    <property type="evidence" value="ECO:0007669"/>
    <property type="project" value="TreeGrafter"/>
</dbReference>
<organism evidence="6 7">
    <name type="scientific">[Phormidium ambiguum] IAM M-71</name>
    <dbReference type="NCBI Taxonomy" id="454136"/>
    <lineage>
        <taxon>Bacteria</taxon>
        <taxon>Bacillati</taxon>
        <taxon>Cyanobacteriota</taxon>
        <taxon>Cyanophyceae</taxon>
        <taxon>Oscillatoriophycideae</taxon>
        <taxon>Aerosakkonematales</taxon>
        <taxon>Aerosakkonemataceae</taxon>
        <taxon>Floridanema</taxon>
    </lineage>
</organism>
<dbReference type="InterPro" id="IPR011006">
    <property type="entry name" value="CheY-like_superfamily"/>
</dbReference>
<dbReference type="PROSITE" id="PS50887">
    <property type="entry name" value="GGDEF"/>
    <property type="match status" value="1"/>
</dbReference>
<dbReference type="EMBL" id="MRCE01000002">
    <property type="protein sequence ID" value="OKH40566.1"/>
    <property type="molecule type" value="Genomic_DNA"/>
</dbReference>
<dbReference type="AlphaFoldDB" id="A0A1U7ISZ3"/>
<dbReference type="InterPro" id="IPR043128">
    <property type="entry name" value="Rev_trsase/Diguanyl_cyclase"/>
</dbReference>
<dbReference type="InterPro" id="IPR000160">
    <property type="entry name" value="GGDEF_dom"/>
</dbReference>
<keyword evidence="2" id="KW-0418">Kinase</keyword>
<feature type="domain" description="GGDEF" evidence="5">
    <location>
        <begin position="369"/>
        <end position="506"/>
    </location>
</feature>
<dbReference type="InterPro" id="IPR029787">
    <property type="entry name" value="Nucleotide_cyclase"/>
</dbReference>
<dbReference type="InterPro" id="IPR003018">
    <property type="entry name" value="GAF"/>
</dbReference>
<dbReference type="SMART" id="SM00448">
    <property type="entry name" value="REC"/>
    <property type="match status" value="1"/>
</dbReference>
<sequence>MNNPQSPQYKADILIVDDTPDNLRLLSNMLMSQGYQVRKAINGKLALKGVQVSQPDLILLDINMPEINGYEVCQNLKSWQITRHIPVIFISALDETLDKIKAFQVGGVDYITKPFQVEEVLARVENQLTIHQLQKQLYQQNIKLQLEVIERQKVEEEIRFLFDTTQLISQAIDFDDALKVTLKQVCQAIDWDLGEAWIPNNKTSKLEYSGGWYTKDDGLKNFIEQSKSMTLSPSNGLPGRIWTSKKFEWVEDISIELNPNFTRQKIALEVGLKTAFGIPILANQEVLTILVFYQKRLLPLTARLVDLVHTVATQLASLIQLKRTEAALVKANQELERLATVDSLTGIANRRLFDEYLGLEWLQMFREQSPLSLILCDVDFFKLYNDTYGHLVGDFCLQQVATTINTCVKRPADLVARYGGEEFAVILPNTDTEGALKVAESIRQKVQSLQIRHSTSSVSEFVTLSLGVTTVIPNTEINPDILIAITDKALYAAKQQGRNRIFVENLVEQS</sequence>
<name>A0A1U7ISZ3_9CYAN</name>
<feature type="domain" description="Response regulatory" evidence="4">
    <location>
        <begin position="12"/>
        <end position="128"/>
    </location>
</feature>
<proteinExistence type="predicted"/>
<dbReference type="SUPFAM" id="SSF55781">
    <property type="entry name" value="GAF domain-like"/>
    <property type="match status" value="1"/>
</dbReference>
<dbReference type="PANTHER" id="PTHR45138:SF9">
    <property type="entry name" value="DIGUANYLATE CYCLASE DGCM-RELATED"/>
    <property type="match status" value="1"/>
</dbReference>
<feature type="modified residue" description="4-aspartylphosphate" evidence="3">
    <location>
        <position position="61"/>
    </location>
</feature>
<gene>
    <name evidence="6" type="ORF">NIES2119_02875</name>
</gene>
<accession>A0A1U7ISZ3</accession>
<keyword evidence="1" id="KW-0808">Transferase</keyword>
<evidence type="ECO:0000256" key="3">
    <source>
        <dbReference type="PROSITE-ProRule" id="PRU00169"/>
    </source>
</evidence>
<dbReference type="PANTHER" id="PTHR45138">
    <property type="entry name" value="REGULATORY COMPONENTS OF SENSORY TRANSDUCTION SYSTEM"/>
    <property type="match status" value="1"/>
</dbReference>
<dbReference type="Pfam" id="PF00072">
    <property type="entry name" value="Response_reg"/>
    <property type="match status" value="1"/>
</dbReference>
<dbReference type="NCBIfam" id="TIGR00254">
    <property type="entry name" value="GGDEF"/>
    <property type="match status" value="1"/>
</dbReference>
<dbReference type="GO" id="GO:0052621">
    <property type="term" value="F:diguanylate cyclase activity"/>
    <property type="evidence" value="ECO:0007669"/>
    <property type="project" value="TreeGrafter"/>
</dbReference>
<dbReference type="PROSITE" id="PS50110">
    <property type="entry name" value="RESPONSE_REGULATORY"/>
    <property type="match status" value="1"/>
</dbReference>
<dbReference type="STRING" id="454136.NIES2119_02875"/>
<dbReference type="CDD" id="cd19920">
    <property type="entry name" value="REC_PA4781-like"/>
    <property type="match status" value="1"/>
</dbReference>
<evidence type="ECO:0000259" key="4">
    <source>
        <dbReference type="PROSITE" id="PS50110"/>
    </source>
</evidence>
<reference evidence="6 7" key="1">
    <citation type="submission" date="2016-11" db="EMBL/GenBank/DDBJ databases">
        <title>Draft Genome Sequences of Nine Cyanobacterial Strains from Diverse Habitats.</title>
        <authorList>
            <person name="Zhu T."/>
            <person name="Hou S."/>
            <person name="Lu X."/>
            <person name="Hess W.R."/>
        </authorList>
    </citation>
    <scope>NUCLEOTIDE SEQUENCE [LARGE SCALE GENOMIC DNA]</scope>
    <source>
        <strain evidence="6 7">IAM M-71</strain>
    </source>
</reference>
<dbReference type="OrthoDB" id="453368at2"/>
<dbReference type="GO" id="GO:0005886">
    <property type="term" value="C:plasma membrane"/>
    <property type="evidence" value="ECO:0007669"/>
    <property type="project" value="TreeGrafter"/>
</dbReference>
<dbReference type="Proteomes" id="UP000185860">
    <property type="component" value="Unassembled WGS sequence"/>
</dbReference>
<dbReference type="Pfam" id="PF13185">
    <property type="entry name" value="GAF_2"/>
    <property type="match status" value="1"/>
</dbReference>